<organism evidence="1 2">
    <name type="scientific">Tropilaelaps mercedesae</name>
    <dbReference type="NCBI Taxonomy" id="418985"/>
    <lineage>
        <taxon>Eukaryota</taxon>
        <taxon>Metazoa</taxon>
        <taxon>Ecdysozoa</taxon>
        <taxon>Arthropoda</taxon>
        <taxon>Chelicerata</taxon>
        <taxon>Arachnida</taxon>
        <taxon>Acari</taxon>
        <taxon>Parasitiformes</taxon>
        <taxon>Mesostigmata</taxon>
        <taxon>Gamasina</taxon>
        <taxon>Dermanyssoidea</taxon>
        <taxon>Laelapidae</taxon>
        <taxon>Tropilaelaps</taxon>
    </lineage>
</organism>
<accession>A0A1V9XPY0</accession>
<dbReference type="EMBL" id="MNPL01006199">
    <property type="protein sequence ID" value="OQR75557.1"/>
    <property type="molecule type" value="Genomic_DNA"/>
</dbReference>
<name>A0A1V9XPY0_9ACAR</name>
<sequence>MFRRSALPRLDTRYLFPYRLMRTTASDINDAPWKSFKKVTQPPVLYGHQREVIGRRRMLYKPRGSTEDGIFLWVRRNCEETATTSLETSEKERSHNIPLRRRKHRTRKVGGRQPMNCDETLERLTDLLKVKHELADAKSSVYSEGSYDSYLDTSRNT</sequence>
<keyword evidence="2" id="KW-1185">Reference proteome</keyword>
<protein>
    <submittedName>
        <fullName evidence="1">Uncharacterized protein</fullName>
    </submittedName>
</protein>
<proteinExistence type="predicted"/>
<reference evidence="1 2" key="1">
    <citation type="journal article" date="2017" name="Gigascience">
        <title>Draft genome of the honey bee ectoparasitic mite, Tropilaelaps mercedesae, is shaped by the parasitic life history.</title>
        <authorList>
            <person name="Dong X."/>
            <person name="Armstrong S.D."/>
            <person name="Xia D."/>
            <person name="Makepeace B.L."/>
            <person name="Darby A.C."/>
            <person name="Kadowaki T."/>
        </authorList>
    </citation>
    <scope>NUCLEOTIDE SEQUENCE [LARGE SCALE GENOMIC DNA]</scope>
    <source>
        <strain evidence="1">Wuxi-XJTLU</strain>
    </source>
</reference>
<dbReference type="AlphaFoldDB" id="A0A1V9XPY0"/>
<comment type="caution">
    <text evidence="1">The sequence shown here is derived from an EMBL/GenBank/DDBJ whole genome shotgun (WGS) entry which is preliminary data.</text>
</comment>
<dbReference type="InParanoid" id="A0A1V9XPY0"/>
<evidence type="ECO:0000313" key="2">
    <source>
        <dbReference type="Proteomes" id="UP000192247"/>
    </source>
</evidence>
<dbReference type="Proteomes" id="UP000192247">
    <property type="component" value="Unassembled WGS sequence"/>
</dbReference>
<evidence type="ECO:0000313" key="1">
    <source>
        <dbReference type="EMBL" id="OQR75557.1"/>
    </source>
</evidence>
<gene>
    <name evidence="1" type="ORF">BIW11_03241</name>
</gene>